<dbReference type="SUPFAM" id="SSF53474">
    <property type="entry name" value="alpha/beta-Hydrolases"/>
    <property type="match status" value="1"/>
</dbReference>
<gene>
    <name evidence="2" type="ORF">N7456_005552</name>
</gene>
<dbReference type="InterPro" id="IPR000073">
    <property type="entry name" value="AB_hydrolase_1"/>
</dbReference>
<protein>
    <submittedName>
        <fullName evidence="2">Alpha/beta-hydrolase</fullName>
    </submittedName>
</protein>
<dbReference type="PANTHER" id="PTHR37017">
    <property type="entry name" value="AB HYDROLASE-1 DOMAIN-CONTAINING PROTEIN-RELATED"/>
    <property type="match status" value="1"/>
</dbReference>
<dbReference type="GO" id="GO:0017000">
    <property type="term" value="P:antibiotic biosynthetic process"/>
    <property type="evidence" value="ECO:0007669"/>
    <property type="project" value="UniProtKB-ARBA"/>
</dbReference>
<dbReference type="PANTHER" id="PTHR37017:SF8">
    <property type="entry name" value="AB HYDROLASE-1 DOMAIN-CONTAINING PROTEIN"/>
    <property type="match status" value="1"/>
</dbReference>
<dbReference type="InterPro" id="IPR029058">
    <property type="entry name" value="AB_hydrolase_fold"/>
</dbReference>
<evidence type="ECO:0000313" key="2">
    <source>
        <dbReference type="EMBL" id="KAJ5108877.1"/>
    </source>
</evidence>
<reference evidence="2" key="1">
    <citation type="submission" date="2022-11" db="EMBL/GenBank/DDBJ databases">
        <authorList>
            <person name="Petersen C."/>
        </authorList>
    </citation>
    <scope>NUCLEOTIDE SEQUENCE</scope>
    <source>
        <strain evidence="2">IBT 30069</strain>
    </source>
</reference>
<dbReference type="Gene3D" id="3.40.50.1820">
    <property type="entry name" value="alpha/beta hydrolase"/>
    <property type="match status" value="1"/>
</dbReference>
<evidence type="ECO:0000259" key="1">
    <source>
        <dbReference type="Pfam" id="PF12697"/>
    </source>
</evidence>
<dbReference type="AlphaFoldDB" id="A0A9W9G098"/>
<proteinExistence type="predicted"/>
<feature type="domain" description="AB hydrolase-1" evidence="1">
    <location>
        <begin position="8"/>
        <end position="246"/>
    </location>
</feature>
<accession>A0A9W9G098</accession>
<dbReference type="Proteomes" id="UP001149165">
    <property type="component" value="Unassembled WGS sequence"/>
</dbReference>
<reference evidence="2" key="2">
    <citation type="journal article" date="2023" name="IMA Fungus">
        <title>Comparative genomic study of the Penicillium genus elucidates a diverse pangenome and 15 lateral gene transfer events.</title>
        <authorList>
            <person name="Petersen C."/>
            <person name="Sorensen T."/>
            <person name="Nielsen M.R."/>
            <person name="Sondergaard T.E."/>
            <person name="Sorensen J.L."/>
            <person name="Fitzpatrick D.A."/>
            <person name="Frisvad J.C."/>
            <person name="Nielsen K.L."/>
        </authorList>
    </citation>
    <scope>NUCLEOTIDE SEQUENCE</scope>
    <source>
        <strain evidence="2">IBT 30069</strain>
    </source>
</reference>
<name>A0A9W9G098_9EURO</name>
<comment type="caution">
    <text evidence="2">The sequence shown here is derived from an EMBL/GenBank/DDBJ whole genome shotgun (WGS) entry which is preliminary data.</text>
</comment>
<keyword evidence="3" id="KW-1185">Reference proteome</keyword>
<dbReference type="EMBL" id="JAPQKH010000003">
    <property type="protein sequence ID" value="KAJ5108877.1"/>
    <property type="molecule type" value="Genomic_DNA"/>
</dbReference>
<organism evidence="2 3">
    <name type="scientific">Penicillium angulare</name>
    <dbReference type="NCBI Taxonomy" id="116970"/>
    <lineage>
        <taxon>Eukaryota</taxon>
        <taxon>Fungi</taxon>
        <taxon>Dikarya</taxon>
        <taxon>Ascomycota</taxon>
        <taxon>Pezizomycotina</taxon>
        <taxon>Eurotiomycetes</taxon>
        <taxon>Eurotiomycetidae</taxon>
        <taxon>Eurotiales</taxon>
        <taxon>Aspergillaceae</taxon>
        <taxon>Penicillium</taxon>
    </lineage>
</organism>
<dbReference type="InterPro" id="IPR052897">
    <property type="entry name" value="Sec-Metab_Biosynth_Hydrolase"/>
</dbReference>
<dbReference type="GO" id="GO:0072330">
    <property type="term" value="P:monocarboxylic acid biosynthetic process"/>
    <property type="evidence" value="ECO:0007669"/>
    <property type="project" value="UniProtKB-ARBA"/>
</dbReference>
<sequence>MTTNKPTFVLVPGGSQNPAQYGYLLHLLQAAGYGATSALLPSLAPSDTVTAADDAEFIRSRMILPVLDIGKQDVILIMHSYSGMPGSAAALGLGKSDRAIEGKSTSVIGQIFIASIVPRGGDGLNIIDGFGGQLPPHMYIDREKNLVCCDDPKPWLFYDILDELADGTTRGSLSHGLDVFTSPCPVASWKTEPFKDRVAYIHTLNDKAIPYEAQCAMVEATGEKWITKEIKSGHSPQLGVPEELAKIILGITEQITSL</sequence>
<evidence type="ECO:0000313" key="3">
    <source>
        <dbReference type="Proteomes" id="UP001149165"/>
    </source>
</evidence>
<dbReference type="OrthoDB" id="408373at2759"/>
<dbReference type="Pfam" id="PF12697">
    <property type="entry name" value="Abhydrolase_6"/>
    <property type="match status" value="1"/>
</dbReference>